<dbReference type="InterPro" id="IPR011042">
    <property type="entry name" value="6-blade_b-propeller_TolB-like"/>
</dbReference>
<evidence type="ECO:0000256" key="2">
    <source>
        <dbReference type="SAM" id="SignalP"/>
    </source>
</evidence>
<evidence type="ECO:0008006" key="5">
    <source>
        <dbReference type="Google" id="ProtNLM"/>
    </source>
</evidence>
<feature type="chain" id="PRO_5012552807" description="Strictosidine synthase conserved region domain-containing protein" evidence="2">
    <location>
        <begin position="24"/>
        <end position="422"/>
    </location>
</feature>
<dbReference type="OrthoDB" id="5307922at2759"/>
<gene>
    <name evidence="3" type="ORF">BU14_0115s0023</name>
</gene>
<evidence type="ECO:0000313" key="4">
    <source>
        <dbReference type="Proteomes" id="UP000218209"/>
    </source>
</evidence>
<protein>
    <recommendedName>
        <fullName evidence="5">Strictosidine synthase conserved region domain-containing protein</fullName>
    </recommendedName>
</protein>
<dbReference type="EMBL" id="KV918817">
    <property type="protein sequence ID" value="OSX78252.1"/>
    <property type="molecule type" value="Genomic_DNA"/>
</dbReference>
<keyword evidence="2" id="KW-0732">Signal</keyword>
<dbReference type="PROSITE" id="PS51318">
    <property type="entry name" value="TAT"/>
    <property type="match status" value="1"/>
</dbReference>
<name>A0A1X6PBL1_PORUM</name>
<dbReference type="Proteomes" id="UP000218209">
    <property type="component" value="Unassembled WGS sequence"/>
</dbReference>
<accession>A0A1X6PBL1</accession>
<dbReference type="InterPro" id="IPR006311">
    <property type="entry name" value="TAT_signal"/>
</dbReference>
<dbReference type="AlphaFoldDB" id="A0A1X6PBL1"/>
<dbReference type="Gene3D" id="2.120.10.30">
    <property type="entry name" value="TolB, C-terminal domain"/>
    <property type="match status" value="1"/>
</dbReference>
<evidence type="ECO:0000313" key="3">
    <source>
        <dbReference type="EMBL" id="OSX78252.1"/>
    </source>
</evidence>
<feature type="region of interest" description="Disordered" evidence="1">
    <location>
        <begin position="87"/>
        <end position="108"/>
    </location>
</feature>
<dbReference type="GO" id="GO:0016787">
    <property type="term" value="F:hydrolase activity"/>
    <property type="evidence" value="ECO:0007669"/>
    <property type="project" value="TreeGrafter"/>
</dbReference>
<dbReference type="PANTHER" id="PTHR10426">
    <property type="entry name" value="STRICTOSIDINE SYNTHASE-RELATED"/>
    <property type="match status" value="1"/>
</dbReference>
<reference evidence="3 4" key="1">
    <citation type="submission" date="2017-03" db="EMBL/GenBank/DDBJ databases">
        <title>WGS assembly of Porphyra umbilicalis.</title>
        <authorList>
            <person name="Brawley S.H."/>
            <person name="Blouin N.A."/>
            <person name="Ficko-Blean E."/>
            <person name="Wheeler G.L."/>
            <person name="Lohr M."/>
            <person name="Goodson H.V."/>
            <person name="Jenkins J.W."/>
            <person name="Blaby-Haas C.E."/>
            <person name="Helliwell K.E."/>
            <person name="Chan C."/>
            <person name="Marriage T."/>
            <person name="Bhattacharya D."/>
            <person name="Klein A.S."/>
            <person name="Badis Y."/>
            <person name="Brodie J."/>
            <person name="Cao Y."/>
            <person name="Collen J."/>
            <person name="Dittami S.M."/>
            <person name="Gachon C.M."/>
            <person name="Green B.R."/>
            <person name="Karpowicz S."/>
            <person name="Kim J.W."/>
            <person name="Kudahl U."/>
            <person name="Lin S."/>
            <person name="Michel G."/>
            <person name="Mittag M."/>
            <person name="Olson B.J."/>
            <person name="Pangilinan J."/>
            <person name="Peng Y."/>
            <person name="Qiu H."/>
            <person name="Shu S."/>
            <person name="Singer J.T."/>
            <person name="Smith A.G."/>
            <person name="Sprecher B.N."/>
            <person name="Wagner V."/>
            <person name="Wang W."/>
            <person name="Wang Z.-Y."/>
            <person name="Yan J."/>
            <person name="Yarish C."/>
            <person name="Zoeuner-Riek S."/>
            <person name="Zhuang Y."/>
            <person name="Zou Y."/>
            <person name="Lindquist E.A."/>
            <person name="Grimwood J."/>
            <person name="Barry K."/>
            <person name="Rokhsar D.S."/>
            <person name="Schmutz J."/>
            <person name="Stiller J.W."/>
            <person name="Grossman A.R."/>
            <person name="Prochnik S.E."/>
        </authorList>
    </citation>
    <scope>NUCLEOTIDE SEQUENCE [LARGE SCALE GENOMIC DNA]</scope>
    <source>
        <strain evidence="3">4086291</strain>
    </source>
</reference>
<feature type="compositionally biased region" description="Pro residues" evidence="1">
    <location>
        <begin position="90"/>
        <end position="99"/>
    </location>
</feature>
<dbReference type="SUPFAM" id="SSF63829">
    <property type="entry name" value="Calcium-dependent phosphotriesterase"/>
    <property type="match status" value="1"/>
</dbReference>
<keyword evidence="4" id="KW-1185">Reference proteome</keyword>
<feature type="signal peptide" evidence="2">
    <location>
        <begin position="1"/>
        <end position="23"/>
    </location>
</feature>
<dbReference type="PANTHER" id="PTHR10426:SF88">
    <property type="entry name" value="ADIPOCYTE PLASMA MEMBRANE-ASSOCIATED PROTEIN HEMOMUCIN-RELATED"/>
    <property type="match status" value="1"/>
</dbReference>
<sequence length="422" mass="42241">MEPRRTCLAVAAAAVAAAAVALSRPAPPPRDGVTPAAAARLDGAWAAADGLAAATSRVGGGAIRSGETVFFHPAACTPYTADAGGGLWRLPPPPPPRPPAAEGGRGGYPADADRLPAPVRVGGWGVPPSAPPFPPTVPPCAGRRRAAARWWSPPPAAATAAAAAARPVAYANAVAVCPVSGTVYFTDSSVIAPPPFPGARGGGGGGGDRGGRVDTFEASVRDALSGVPTGCLLAVDPAGPRGAVVRAVTPHAFHFANGVAVAPDGRSVVVAETYGARLVRVALPSGAVSRLGPPLPGMPDGVSRDDSARGGYWVSVFVPVPPMLRALRVAPAWARRLVAAVPRRLRPYRTPYSVVAHVTEAGEVDGMLGDPRRALGLVSSVARCVSRGGGATPLYLGVLLGNFVGRVDGAGGDVPSAVSASQ</sequence>
<organism evidence="3 4">
    <name type="scientific">Porphyra umbilicalis</name>
    <name type="common">Purple laver</name>
    <name type="synonym">Red alga</name>
    <dbReference type="NCBI Taxonomy" id="2786"/>
    <lineage>
        <taxon>Eukaryota</taxon>
        <taxon>Rhodophyta</taxon>
        <taxon>Bangiophyceae</taxon>
        <taxon>Bangiales</taxon>
        <taxon>Bangiaceae</taxon>
        <taxon>Porphyra</taxon>
    </lineage>
</organism>
<proteinExistence type="predicted"/>
<evidence type="ECO:0000256" key="1">
    <source>
        <dbReference type="SAM" id="MobiDB-lite"/>
    </source>
</evidence>
<dbReference type="GO" id="GO:0012505">
    <property type="term" value="C:endomembrane system"/>
    <property type="evidence" value="ECO:0007669"/>
    <property type="project" value="TreeGrafter"/>
</dbReference>